<gene>
    <name evidence="4" type="ORF">GS597_05145</name>
</gene>
<keyword evidence="5" id="KW-1185">Reference proteome</keyword>
<feature type="domain" description="SLH" evidence="3">
    <location>
        <begin position="158"/>
        <end position="226"/>
    </location>
</feature>
<protein>
    <recommendedName>
        <fullName evidence="3">SLH domain-containing protein</fullName>
    </recommendedName>
</protein>
<reference evidence="4" key="1">
    <citation type="submission" date="2019-12" db="EMBL/GenBank/DDBJ databases">
        <title>High-Quality draft genome sequences of three cyanobacteria isolated from the limestone walls of the Old Cathedral of Coimbra.</title>
        <authorList>
            <person name="Tiago I."/>
            <person name="Soares F."/>
            <person name="Portugal A."/>
        </authorList>
    </citation>
    <scope>NUCLEOTIDE SEQUENCE [LARGE SCALE GENOMIC DNA]</scope>
    <source>
        <strain evidence="4">C</strain>
    </source>
</reference>
<evidence type="ECO:0000256" key="1">
    <source>
        <dbReference type="SAM" id="MobiDB-lite"/>
    </source>
</evidence>
<comment type="caution">
    <text evidence="4">The sequence shown here is derived from an EMBL/GenBank/DDBJ whole genome shotgun (WGS) entry which is preliminary data.</text>
</comment>
<keyword evidence="2" id="KW-0732">Signal</keyword>
<dbReference type="PROSITE" id="PS51272">
    <property type="entry name" value="SLH"/>
    <property type="match status" value="1"/>
</dbReference>
<dbReference type="PANTHER" id="PTHR33740:SF3">
    <property type="entry name" value="GPI-ANCHORED ADHESIN-LIKE PROTEIN"/>
    <property type="match status" value="1"/>
</dbReference>
<evidence type="ECO:0000256" key="2">
    <source>
        <dbReference type="SAM" id="SignalP"/>
    </source>
</evidence>
<evidence type="ECO:0000259" key="3">
    <source>
        <dbReference type="PROSITE" id="PS51272"/>
    </source>
</evidence>
<name>A0A8K1ZXJ1_9CYAN</name>
<dbReference type="Proteomes" id="UP000607397">
    <property type="component" value="Unassembled WGS sequence"/>
</dbReference>
<dbReference type="RefSeq" id="WP_161824381.1">
    <property type="nucleotide sequence ID" value="NZ_WVIC01000007.1"/>
</dbReference>
<proteinExistence type="predicted"/>
<accession>A0A8K1ZXJ1</accession>
<feature type="region of interest" description="Disordered" evidence="1">
    <location>
        <begin position="35"/>
        <end position="88"/>
    </location>
</feature>
<dbReference type="AlphaFoldDB" id="A0A8K1ZXJ1"/>
<dbReference type="PROSITE" id="PS51257">
    <property type="entry name" value="PROKAR_LIPOPROTEIN"/>
    <property type="match status" value="1"/>
</dbReference>
<dbReference type="EMBL" id="WVIC01000007">
    <property type="protein sequence ID" value="NCJ05907.1"/>
    <property type="molecule type" value="Genomic_DNA"/>
</dbReference>
<dbReference type="InterPro" id="IPR001119">
    <property type="entry name" value="SLH_dom"/>
</dbReference>
<evidence type="ECO:0000313" key="4">
    <source>
        <dbReference type="EMBL" id="NCJ05907.1"/>
    </source>
</evidence>
<organism evidence="4 5">
    <name type="scientific">Petrachloros mirabilis ULC683</name>
    <dbReference type="NCBI Taxonomy" id="2781853"/>
    <lineage>
        <taxon>Bacteria</taxon>
        <taxon>Bacillati</taxon>
        <taxon>Cyanobacteriota</taxon>
        <taxon>Cyanophyceae</taxon>
        <taxon>Synechococcales</taxon>
        <taxon>Petrachlorosaceae</taxon>
        <taxon>Petrachloros</taxon>
        <taxon>Petrachloros mirabilis</taxon>
    </lineage>
</organism>
<dbReference type="PANTHER" id="PTHR33740">
    <property type="entry name" value="GPI-ANCHORED ADHESIN-LIKE PROTEIN"/>
    <property type="match status" value="1"/>
</dbReference>
<sequence length="322" mass="34868">MAASRQIWRLLLSLGVISTLAGCNSTAWENAFSADPQTRQWGNGASESEPLAEQPNAAPESDPKVPGDLIGPMPRPNATRPDSNTDLDRAQVPAELREYLEDLDRLGVLSVPGETEAANFDPNAVIQRRTFARWLLAVNNRFYRDRTPRQIRPAVPTATPIFADVPARDPDFAAIQGLADAGYIPSPLTGDSQQVQFQPDAPLTRETLLIWKVPLDLQRLLPTGTATQVQQAWGFQDANRIGAAALSAVLADHQNGDLANIRRLIGSSLLLQPQKPVTHAEAAATLWFVGIQGEGVSAKDLLRAERQSVGQQTPPSDLSNSP</sequence>
<evidence type="ECO:0000313" key="5">
    <source>
        <dbReference type="Proteomes" id="UP000607397"/>
    </source>
</evidence>
<feature type="signal peptide" evidence="2">
    <location>
        <begin position="1"/>
        <end position="21"/>
    </location>
</feature>
<feature type="chain" id="PRO_5035419973" description="SLH domain-containing protein" evidence="2">
    <location>
        <begin position="22"/>
        <end position="322"/>
    </location>
</feature>
<feature type="compositionally biased region" description="Polar residues" evidence="1">
    <location>
        <begin position="35"/>
        <end position="46"/>
    </location>
</feature>